<name>A0ABR3MYG6_9TELE</name>
<dbReference type="EMBL" id="JAYMGO010000008">
    <property type="protein sequence ID" value="KAL1269626.1"/>
    <property type="molecule type" value="Genomic_DNA"/>
</dbReference>
<comment type="caution">
    <text evidence="3">The sequence shown here is derived from an EMBL/GenBank/DDBJ whole genome shotgun (WGS) entry which is preliminary data.</text>
</comment>
<sequence length="74" mass="8322">MLLWLFILCLQLTRGQPQPDITSPGPASGIVLRDQPGLLITNCRTHTQKVFVRNSLKNTLPTGHTPQLESRRMD</sequence>
<evidence type="ECO:0000313" key="3">
    <source>
        <dbReference type="EMBL" id="KAL1269626.1"/>
    </source>
</evidence>
<evidence type="ECO:0000313" key="4">
    <source>
        <dbReference type="Proteomes" id="UP001558613"/>
    </source>
</evidence>
<protein>
    <submittedName>
        <fullName evidence="3">Uncharacterized protein</fullName>
    </submittedName>
</protein>
<feature type="compositionally biased region" description="Polar residues" evidence="1">
    <location>
        <begin position="55"/>
        <end position="68"/>
    </location>
</feature>
<accession>A0ABR3MYG6</accession>
<proteinExistence type="predicted"/>
<evidence type="ECO:0000256" key="2">
    <source>
        <dbReference type="SAM" id="SignalP"/>
    </source>
</evidence>
<feature type="region of interest" description="Disordered" evidence="1">
    <location>
        <begin position="54"/>
        <end position="74"/>
    </location>
</feature>
<gene>
    <name evidence="3" type="ORF">QQF64_031915</name>
</gene>
<organism evidence="3 4">
    <name type="scientific">Cirrhinus molitorella</name>
    <name type="common">mud carp</name>
    <dbReference type="NCBI Taxonomy" id="172907"/>
    <lineage>
        <taxon>Eukaryota</taxon>
        <taxon>Metazoa</taxon>
        <taxon>Chordata</taxon>
        <taxon>Craniata</taxon>
        <taxon>Vertebrata</taxon>
        <taxon>Euteleostomi</taxon>
        <taxon>Actinopterygii</taxon>
        <taxon>Neopterygii</taxon>
        <taxon>Teleostei</taxon>
        <taxon>Ostariophysi</taxon>
        <taxon>Cypriniformes</taxon>
        <taxon>Cyprinidae</taxon>
        <taxon>Labeoninae</taxon>
        <taxon>Labeonini</taxon>
        <taxon>Cirrhinus</taxon>
    </lineage>
</organism>
<feature type="signal peptide" evidence="2">
    <location>
        <begin position="1"/>
        <end position="15"/>
    </location>
</feature>
<reference evidence="3 4" key="1">
    <citation type="submission" date="2023-09" db="EMBL/GenBank/DDBJ databases">
        <authorList>
            <person name="Wang M."/>
        </authorList>
    </citation>
    <scope>NUCLEOTIDE SEQUENCE [LARGE SCALE GENOMIC DNA]</scope>
    <source>
        <strain evidence="3">GT-2023</strain>
        <tissue evidence="3">Liver</tissue>
    </source>
</reference>
<keyword evidence="2" id="KW-0732">Signal</keyword>
<dbReference type="Proteomes" id="UP001558613">
    <property type="component" value="Unassembled WGS sequence"/>
</dbReference>
<evidence type="ECO:0000256" key="1">
    <source>
        <dbReference type="SAM" id="MobiDB-lite"/>
    </source>
</evidence>
<feature type="chain" id="PRO_5045595209" evidence="2">
    <location>
        <begin position="16"/>
        <end position="74"/>
    </location>
</feature>
<keyword evidence="4" id="KW-1185">Reference proteome</keyword>